<dbReference type="GO" id="GO:0008270">
    <property type="term" value="F:zinc ion binding"/>
    <property type="evidence" value="ECO:0007669"/>
    <property type="project" value="UniProtKB-KW"/>
</dbReference>
<keyword evidence="1" id="KW-0863">Zinc-finger</keyword>
<dbReference type="CDD" id="cd16494">
    <property type="entry name" value="RING-CH-C4HC3_ZSWM2"/>
    <property type="match status" value="1"/>
</dbReference>
<dbReference type="Proteomes" id="UP000664521">
    <property type="component" value="Unassembled WGS sequence"/>
</dbReference>
<dbReference type="EMBL" id="CAJPDS010000061">
    <property type="protein sequence ID" value="CAF9932013.1"/>
    <property type="molecule type" value="Genomic_DNA"/>
</dbReference>
<feature type="domain" description="SWIM-type" evidence="4">
    <location>
        <begin position="172"/>
        <end position="204"/>
    </location>
</feature>
<comment type="caution">
    <text evidence="5">The sequence shown here is derived from an EMBL/GenBank/DDBJ whole genome shotgun (WGS) entry which is preliminary data.</text>
</comment>
<dbReference type="InterPro" id="IPR007527">
    <property type="entry name" value="Znf_SWIM"/>
</dbReference>
<dbReference type="Pfam" id="PF04434">
    <property type="entry name" value="SWIM"/>
    <property type="match status" value="1"/>
</dbReference>
<evidence type="ECO:0000313" key="6">
    <source>
        <dbReference type="Proteomes" id="UP000664521"/>
    </source>
</evidence>
<keyword evidence="1" id="KW-0862">Zinc</keyword>
<dbReference type="GO" id="GO:0061630">
    <property type="term" value="F:ubiquitin protein ligase activity"/>
    <property type="evidence" value="ECO:0007669"/>
    <property type="project" value="InterPro"/>
</dbReference>
<evidence type="ECO:0000313" key="5">
    <source>
        <dbReference type="EMBL" id="CAF9932013.1"/>
    </source>
</evidence>
<evidence type="ECO:0000256" key="1">
    <source>
        <dbReference type="PROSITE-ProRule" id="PRU00175"/>
    </source>
</evidence>
<evidence type="ECO:0000259" key="4">
    <source>
        <dbReference type="PROSITE" id="PS50966"/>
    </source>
</evidence>
<feature type="region of interest" description="Disordered" evidence="2">
    <location>
        <begin position="1"/>
        <end position="87"/>
    </location>
</feature>
<accession>A0A8H3FW39</accession>
<organism evidence="5 6">
    <name type="scientific">Heterodermia speciosa</name>
    <dbReference type="NCBI Taxonomy" id="116794"/>
    <lineage>
        <taxon>Eukaryota</taxon>
        <taxon>Fungi</taxon>
        <taxon>Dikarya</taxon>
        <taxon>Ascomycota</taxon>
        <taxon>Pezizomycotina</taxon>
        <taxon>Lecanoromycetes</taxon>
        <taxon>OSLEUM clade</taxon>
        <taxon>Lecanoromycetidae</taxon>
        <taxon>Caliciales</taxon>
        <taxon>Physciaceae</taxon>
        <taxon>Heterodermia</taxon>
    </lineage>
</organism>
<protein>
    <submittedName>
        <fullName evidence="5">Uncharacterized protein</fullName>
    </submittedName>
</protein>
<dbReference type="SUPFAM" id="SSF57850">
    <property type="entry name" value="RING/U-box"/>
    <property type="match status" value="1"/>
</dbReference>
<evidence type="ECO:0000256" key="2">
    <source>
        <dbReference type="SAM" id="MobiDB-lite"/>
    </source>
</evidence>
<dbReference type="PANTHER" id="PTHR21540:SF0">
    <property type="entry name" value="PHD FAMILY PROTEIN"/>
    <property type="match status" value="1"/>
</dbReference>
<dbReference type="Gene3D" id="3.30.40.10">
    <property type="entry name" value="Zinc/RING finger domain, C3HC4 (zinc finger)"/>
    <property type="match status" value="1"/>
</dbReference>
<dbReference type="PROSITE" id="PS50089">
    <property type="entry name" value="ZF_RING_2"/>
    <property type="match status" value="1"/>
</dbReference>
<dbReference type="PROSITE" id="PS50966">
    <property type="entry name" value="ZF_SWIM"/>
    <property type="match status" value="1"/>
</dbReference>
<dbReference type="AlphaFoldDB" id="A0A8H3FW39"/>
<keyword evidence="6" id="KW-1185">Reference proteome</keyword>
<feature type="compositionally biased region" description="Low complexity" evidence="2">
    <location>
        <begin position="66"/>
        <end position="83"/>
    </location>
</feature>
<dbReference type="PANTHER" id="PTHR21540">
    <property type="entry name" value="RING FINGER AND SWIM DOMAIN-CONTAINING PROTEIN 2"/>
    <property type="match status" value="1"/>
</dbReference>
<dbReference type="InterPro" id="IPR013083">
    <property type="entry name" value="Znf_RING/FYVE/PHD"/>
</dbReference>
<gene>
    <name evidence="5" type="ORF">HETSPECPRED_008249</name>
</gene>
<dbReference type="OrthoDB" id="2122982at2759"/>
<name>A0A8H3FW39_9LECA</name>
<feature type="domain" description="RING-type" evidence="3">
    <location>
        <begin position="250"/>
        <end position="298"/>
    </location>
</feature>
<dbReference type="Pfam" id="PF13639">
    <property type="entry name" value="zf-RING_2"/>
    <property type="match status" value="1"/>
</dbReference>
<evidence type="ECO:0000259" key="3">
    <source>
        <dbReference type="PROSITE" id="PS50089"/>
    </source>
</evidence>
<sequence length="338" mass="37144">MTRSSTSASSAAQHSTNADAEGVTGPSSSAAFREAARSKITSLKRKQDPQVSVRVPESVRKHGQLSTKPGAKPSTTKSTSAKTQHGRAEFNVFQTDDAGSPLKKRKGCLSAEKEKLGEKRLRLFRKKAPQSYLEKLARATSQRMFVLDRMRSGTDDTPEETIAMAGSTGNIYDITICQVPRCTCPDNQKGNQCKHIVYILHKVLKAPEHLQYQLALLSSELRDIFANAPIVGSQPSPDASSNRKEISGDCPICFTEFEPETEDIVWCKAACGNNIHKGCFEQWAKSQKGKEVRCVYCRTPWQGDPESLARIKTTGMMNEEGYVNVADQLGLSGERGEL</sequence>
<keyword evidence="1" id="KW-0479">Metal-binding</keyword>
<dbReference type="InterPro" id="IPR039903">
    <property type="entry name" value="Zswim2"/>
</dbReference>
<feature type="compositionally biased region" description="Low complexity" evidence="2">
    <location>
        <begin position="1"/>
        <end position="16"/>
    </location>
</feature>
<proteinExistence type="predicted"/>
<dbReference type="InterPro" id="IPR001841">
    <property type="entry name" value="Znf_RING"/>
</dbReference>
<reference evidence="5" key="1">
    <citation type="submission" date="2021-03" db="EMBL/GenBank/DDBJ databases">
        <authorList>
            <person name="Tagirdzhanova G."/>
        </authorList>
    </citation>
    <scope>NUCLEOTIDE SEQUENCE</scope>
</reference>